<dbReference type="InterPro" id="IPR014914">
    <property type="entry name" value="RES_dom"/>
</dbReference>
<feature type="domain" description="RES" evidence="1">
    <location>
        <begin position="14"/>
        <end position="141"/>
    </location>
</feature>
<dbReference type="Proteomes" id="UP000660024">
    <property type="component" value="Unassembled WGS sequence"/>
</dbReference>
<keyword evidence="3" id="KW-1185">Reference proteome</keyword>
<reference evidence="2 3" key="1">
    <citation type="submission" date="2020-12" db="EMBL/GenBank/DDBJ databases">
        <title>Bacterial novel species Pedobacter sp. SD-b isolated from soil.</title>
        <authorList>
            <person name="Jung H.-Y."/>
        </authorList>
    </citation>
    <scope>NUCLEOTIDE SEQUENCE [LARGE SCALE GENOMIC DNA]</scope>
    <source>
        <strain evidence="2 3">SD-b</strain>
    </source>
</reference>
<accession>A0ABS1BJA8</accession>
<proteinExistence type="predicted"/>
<evidence type="ECO:0000259" key="1">
    <source>
        <dbReference type="SMART" id="SM00953"/>
    </source>
</evidence>
<evidence type="ECO:0000313" key="2">
    <source>
        <dbReference type="EMBL" id="MBK0382964.1"/>
    </source>
</evidence>
<dbReference type="RefSeq" id="WP_200585774.1">
    <property type="nucleotide sequence ID" value="NZ_JAEHFY010000010.1"/>
</dbReference>
<dbReference type="Pfam" id="PF08808">
    <property type="entry name" value="RES"/>
    <property type="match status" value="1"/>
</dbReference>
<gene>
    <name evidence="2" type="ORF">I5M32_08325</name>
</gene>
<comment type="caution">
    <text evidence="2">The sequence shown here is derived from an EMBL/GenBank/DDBJ whole genome shotgun (WGS) entry which is preliminary data.</text>
</comment>
<dbReference type="EMBL" id="JAEHFY010000010">
    <property type="protein sequence ID" value="MBK0382964.1"/>
    <property type="molecule type" value="Genomic_DNA"/>
</dbReference>
<protein>
    <submittedName>
        <fullName evidence="2">RES family NAD+ phosphorylase</fullName>
    </submittedName>
</protein>
<dbReference type="SMART" id="SM00953">
    <property type="entry name" value="RES"/>
    <property type="match status" value="1"/>
</dbReference>
<evidence type="ECO:0000313" key="3">
    <source>
        <dbReference type="Proteomes" id="UP000660024"/>
    </source>
</evidence>
<organism evidence="2 3">
    <name type="scientific">Pedobacter segetis</name>
    <dbReference type="NCBI Taxonomy" id="2793069"/>
    <lineage>
        <taxon>Bacteria</taxon>
        <taxon>Pseudomonadati</taxon>
        <taxon>Bacteroidota</taxon>
        <taxon>Sphingobacteriia</taxon>
        <taxon>Sphingobacteriales</taxon>
        <taxon>Sphingobacteriaceae</taxon>
        <taxon>Pedobacter</taxon>
    </lineage>
</organism>
<sequence length="149" mass="16881">MELYRLGSCQYVNNLSGEGSRIYGGRWNSVGIAAVYFTTSKALAVLECLVHLPPRLLPYNFCMAKFECNLPFLKIDETTLPTDWNSFPFLVDVQIVGDKFLKYNQLALLRVPSAIVKGEFNFILNPLKIKADDVMSVETEAFSFDERLV</sequence>
<name>A0ABS1BJA8_9SPHI</name>